<keyword evidence="3" id="KW-0274">FAD</keyword>
<evidence type="ECO:0000256" key="3">
    <source>
        <dbReference type="ARBA" id="ARBA00022827"/>
    </source>
</evidence>
<organism evidence="7 8">
    <name type="scientific">Idiomarina tyrosinivorans</name>
    <dbReference type="NCBI Taxonomy" id="1445662"/>
    <lineage>
        <taxon>Bacteria</taxon>
        <taxon>Pseudomonadati</taxon>
        <taxon>Pseudomonadota</taxon>
        <taxon>Gammaproteobacteria</taxon>
        <taxon>Alteromonadales</taxon>
        <taxon>Idiomarinaceae</taxon>
        <taxon>Idiomarina</taxon>
    </lineage>
</organism>
<accession>A0A432ZM36</accession>
<evidence type="ECO:0000313" key="7">
    <source>
        <dbReference type="EMBL" id="RUO78945.1"/>
    </source>
</evidence>
<protein>
    <submittedName>
        <fullName evidence="7">FAD-dependent oxidoreductase</fullName>
    </submittedName>
</protein>
<proteinExistence type="inferred from homology"/>
<feature type="domain" description="FAD/NAD(P)-binding" evidence="6">
    <location>
        <begin position="4"/>
        <end position="336"/>
    </location>
</feature>
<dbReference type="GO" id="GO:0003954">
    <property type="term" value="F:NADH dehydrogenase activity"/>
    <property type="evidence" value="ECO:0007669"/>
    <property type="project" value="InterPro"/>
</dbReference>
<dbReference type="InterPro" id="IPR023753">
    <property type="entry name" value="FAD/NAD-binding_dom"/>
</dbReference>
<dbReference type="Pfam" id="PF07992">
    <property type="entry name" value="Pyr_redox_2"/>
    <property type="match status" value="1"/>
</dbReference>
<reference evidence="7 8" key="1">
    <citation type="journal article" date="2011" name="Front. Microbiol.">
        <title>Genomic signatures of strain selection and enhancement in Bacillus atrophaeus var. globigii, a historical biowarfare simulant.</title>
        <authorList>
            <person name="Gibbons H.S."/>
            <person name="Broomall S.M."/>
            <person name="McNew L.A."/>
            <person name="Daligault H."/>
            <person name="Chapman C."/>
            <person name="Bruce D."/>
            <person name="Karavis M."/>
            <person name="Krepps M."/>
            <person name="McGregor P.A."/>
            <person name="Hong C."/>
            <person name="Park K.H."/>
            <person name="Akmal A."/>
            <person name="Feldman A."/>
            <person name="Lin J.S."/>
            <person name="Chang W.E."/>
            <person name="Higgs B.W."/>
            <person name="Demirev P."/>
            <person name="Lindquist J."/>
            <person name="Liem A."/>
            <person name="Fochler E."/>
            <person name="Read T.D."/>
            <person name="Tapia R."/>
            <person name="Johnson S."/>
            <person name="Bishop-Lilly K.A."/>
            <person name="Detter C."/>
            <person name="Han C."/>
            <person name="Sozhamannan S."/>
            <person name="Rosenzweig C.N."/>
            <person name="Skowronski E.W."/>
        </authorList>
    </citation>
    <scope>NUCLEOTIDE SEQUENCE [LARGE SCALE GENOMIC DNA]</scope>
    <source>
        <strain evidence="7 8">CC-PW-9</strain>
    </source>
</reference>
<comment type="caution">
    <text evidence="7">The sequence shown here is derived from an EMBL/GenBank/DDBJ whole genome shotgun (WGS) entry which is preliminary data.</text>
</comment>
<dbReference type="OrthoDB" id="9781621at2"/>
<dbReference type="EMBL" id="PIQH01000009">
    <property type="protein sequence ID" value="RUO78945.1"/>
    <property type="molecule type" value="Genomic_DNA"/>
</dbReference>
<dbReference type="InterPro" id="IPR036188">
    <property type="entry name" value="FAD/NAD-bd_sf"/>
</dbReference>
<keyword evidence="2" id="KW-0285">Flavoprotein</keyword>
<name>A0A432ZM36_9GAMM</name>
<evidence type="ECO:0000256" key="4">
    <source>
        <dbReference type="ARBA" id="ARBA00023002"/>
    </source>
</evidence>
<evidence type="ECO:0000313" key="8">
    <source>
        <dbReference type="Proteomes" id="UP000287996"/>
    </source>
</evidence>
<dbReference type="InterPro" id="IPR045024">
    <property type="entry name" value="NDH-2"/>
</dbReference>
<evidence type="ECO:0000259" key="6">
    <source>
        <dbReference type="Pfam" id="PF07992"/>
    </source>
</evidence>
<gene>
    <name evidence="7" type="ORF">CWI84_10150</name>
</gene>
<comment type="similarity">
    <text evidence="1">Belongs to the NADH dehydrogenase family.</text>
</comment>
<keyword evidence="8" id="KW-1185">Reference proteome</keyword>
<dbReference type="PANTHER" id="PTHR43706">
    <property type="entry name" value="NADH DEHYDROGENASE"/>
    <property type="match status" value="1"/>
</dbReference>
<dbReference type="Gene3D" id="3.50.50.100">
    <property type="match status" value="1"/>
</dbReference>
<keyword evidence="4" id="KW-0560">Oxidoreductase</keyword>
<dbReference type="AlphaFoldDB" id="A0A432ZM36"/>
<evidence type="ECO:0000256" key="1">
    <source>
        <dbReference type="ARBA" id="ARBA00005272"/>
    </source>
</evidence>
<dbReference type="PRINTS" id="PR00368">
    <property type="entry name" value="FADPNR"/>
</dbReference>
<evidence type="ECO:0000256" key="5">
    <source>
        <dbReference type="ARBA" id="ARBA00023027"/>
    </source>
</evidence>
<dbReference type="Proteomes" id="UP000287996">
    <property type="component" value="Unassembled WGS sequence"/>
</dbReference>
<dbReference type="SUPFAM" id="SSF51905">
    <property type="entry name" value="FAD/NAD(P)-binding domain"/>
    <property type="match status" value="2"/>
</dbReference>
<sequence>MMKRIVVIGGGAGGLELATQLGEKLGRKKQAEIVLIDRNNTHLWKPLLHEVAAGSLDSDLDELSYRGHGAQHGFRFLLGDFCGIDRDNKTITLRPLTDSDDELVLGERHISYDIVVLAIGSVTQDFGISGIAEHCWFLDSTEQAERFHQKLLNQFLRVNQRIEDGAEEQLSVGIVGGGATGVELAAELVHSVKLLSIYGLDKLDRSHLSITLLEAGPRLLPALPERLASDVEKQLQQLGVNVRVDTAVTSAQAGRLDIGDEEQLRTDLQVWAAGVKAPEFISELGLTTRKNNQLVVDQYLRSIDDDSIYVIGDCAGFQMADDKWTPPRAQTAHQMAATAAKNIRKQLADKPLTSFKYKDRGSLVSLSRFTAVGNLMGSRSLSMTVEGRLARLAYASLYRMHQRALHGWWRLLLMLLIDRVSHALRPRLKLH</sequence>
<evidence type="ECO:0000256" key="2">
    <source>
        <dbReference type="ARBA" id="ARBA00022630"/>
    </source>
</evidence>
<dbReference type="PRINTS" id="PR00411">
    <property type="entry name" value="PNDRDTASEI"/>
</dbReference>
<dbReference type="PANTHER" id="PTHR43706:SF9">
    <property type="entry name" value="TYPE II NADH:QUINONE OXIDOREDUCTASE"/>
    <property type="match status" value="1"/>
</dbReference>
<dbReference type="GO" id="GO:0008137">
    <property type="term" value="F:NADH dehydrogenase (ubiquinone) activity"/>
    <property type="evidence" value="ECO:0007669"/>
    <property type="project" value="TreeGrafter"/>
</dbReference>
<keyword evidence="5" id="KW-0520">NAD</keyword>